<gene>
    <name evidence="1" type="ORF">BDM02DRAFT_3173022</name>
</gene>
<organism evidence="1 2">
    <name type="scientific">Thelephora ganbajun</name>
    <name type="common">Ganba fungus</name>
    <dbReference type="NCBI Taxonomy" id="370292"/>
    <lineage>
        <taxon>Eukaryota</taxon>
        <taxon>Fungi</taxon>
        <taxon>Dikarya</taxon>
        <taxon>Basidiomycota</taxon>
        <taxon>Agaricomycotina</taxon>
        <taxon>Agaricomycetes</taxon>
        <taxon>Thelephorales</taxon>
        <taxon>Thelephoraceae</taxon>
        <taxon>Thelephora</taxon>
    </lineage>
</organism>
<keyword evidence="2" id="KW-1185">Reference proteome</keyword>
<evidence type="ECO:0000313" key="2">
    <source>
        <dbReference type="Proteomes" id="UP000886501"/>
    </source>
</evidence>
<sequence length="514" mass="57156">MSMPEKYAGPALAVVATAIALVVVGKKWGSRNLPYPPGPKGRPIIGNLFDFPKNPIWEGFARMAEEYDTDILHLDLMGSPLVVLNNSDVATDLLERHSIVYSDRPRMPMVNELMGCSWSFSMMPYGNTWRIHRKLFHRFFNVSVADQFDDKIHKAVNVFLHRLSESPERFLKHAHFLTGSLTLSVAYGLNVESESDKFYSASEDAMNAFDIALVPGTFLVDVLPILKYIPEWFPGAGFKRFARVAKKNIDGSVNSPFQHVKESLQADTVITSSFVATCLEELPELSKDGIDEEAIRGVGGTIYFGGEETTASAIKSFFLAATLHPEVVRLAQQELDEVIGGVRLPDFSDKPQLPYISAVVKEVLRWRPPTPLGSTHRLTEDDTYKGLFIPAGATIINNTWAFFRNELVYPDAHAFKPDRFLKDGQIDPEVKDPEQLLFGRGRRICPGRHFALRVLFLTVARTLATFDVSKCLGGDGNPIVPDGKCTPGAISQPLPFRSDIKPRSTHALSLIEGH</sequence>
<reference evidence="1" key="2">
    <citation type="journal article" date="2020" name="Nat. Commun.">
        <title>Large-scale genome sequencing of mycorrhizal fungi provides insights into the early evolution of symbiotic traits.</title>
        <authorList>
            <person name="Miyauchi S."/>
            <person name="Kiss E."/>
            <person name="Kuo A."/>
            <person name="Drula E."/>
            <person name="Kohler A."/>
            <person name="Sanchez-Garcia M."/>
            <person name="Morin E."/>
            <person name="Andreopoulos B."/>
            <person name="Barry K.W."/>
            <person name="Bonito G."/>
            <person name="Buee M."/>
            <person name="Carver A."/>
            <person name="Chen C."/>
            <person name="Cichocki N."/>
            <person name="Clum A."/>
            <person name="Culley D."/>
            <person name="Crous P.W."/>
            <person name="Fauchery L."/>
            <person name="Girlanda M."/>
            <person name="Hayes R.D."/>
            <person name="Keri Z."/>
            <person name="LaButti K."/>
            <person name="Lipzen A."/>
            <person name="Lombard V."/>
            <person name="Magnuson J."/>
            <person name="Maillard F."/>
            <person name="Murat C."/>
            <person name="Nolan M."/>
            <person name="Ohm R.A."/>
            <person name="Pangilinan J."/>
            <person name="Pereira M.F."/>
            <person name="Perotto S."/>
            <person name="Peter M."/>
            <person name="Pfister S."/>
            <person name="Riley R."/>
            <person name="Sitrit Y."/>
            <person name="Stielow J.B."/>
            <person name="Szollosi G."/>
            <person name="Zifcakova L."/>
            <person name="Stursova M."/>
            <person name="Spatafora J.W."/>
            <person name="Tedersoo L."/>
            <person name="Vaario L.M."/>
            <person name="Yamada A."/>
            <person name="Yan M."/>
            <person name="Wang P."/>
            <person name="Xu J."/>
            <person name="Bruns T."/>
            <person name="Baldrian P."/>
            <person name="Vilgalys R."/>
            <person name="Dunand C."/>
            <person name="Henrissat B."/>
            <person name="Grigoriev I.V."/>
            <person name="Hibbett D."/>
            <person name="Nagy L.G."/>
            <person name="Martin F.M."/>
        </authorList>
    </citation>
    <scope>NUCLEOTIDE SEQUENCE</scope>
    <source>
        <strain evidence="1">P2</strain>
    </source>
</reference>
<protein>
    <submittedName>
        <fullName evidence="1">Cytochrome P450</fullName>
    </submittedName>
</protein>
<comment type="caution">
    <text evidence="1">The sequence shown here is derived from an EMBL/GenBank/DDBJ whole genome shotgun (WGS) entry which is preliminary data.</text>
</comment>
<reference evidence="1" key="1">
    <citation type="submission" date="2019-10" db="EMBL/GenBank/DDBJ databases">
        <authorList>
            <consortium name="DOE Joint Genome Institute"/>
            <person name="Kuo A."/>
            <person name="Miyauchi S."/>
            <person name="Kiss E."/>
            <person name="Drula E."/>
            <person name="Kohler A."/>
            <person name="Sanchez-Garcia M."/>
            <person name="Andreopoulos B."/>
            <person name="Barry K.W."/>
            <person name="Bonito G."/>
            <person name="Buee M."/>
            <person name="Carver A."/>
            <person name="Chen C."/>
            <person name="Cichocki N."/>
            <person name="Clum A."/>
            <person name="Culley D."/>
            <person name="Crous P.W."/>
            <person name="Fauchery L."/>
            <person name="Girlanda M."/>
            <person name="Hayes R."/>
            <person name="Keri Z."/>
            <person name="Labutti K."/>
            <person name="Lipzen A."/>
            <person name="Lombard V."/>
            <person name="Magnuson J."/>
            <person name="Maillard F."/>
            <person name="Morin E."/>
            <person name="Murat C."/>
            <person name="Nolan M."/>
            <person name="Ohm R."/>
            <person name="Pangilinan J."/>
            <person name="Pereira M."/>
            <person name="Perotto S."/>
            <person name="Peter M."/>
            <person name="Riley R."/>
            <person name="Sitrit Y."/>
            <person name="Stielow B."/>
            <person name="Szollosi G."/>
            <person name="Zifcakova L."/>
            <person name="Stursova M."/>
            <person name="Spatafora J.W."/>
            <person name="Tedersoo L."/>
            <person name="Vaario L.-M."/>
            <person name="Yamada A."/>
            <person name="Yan M."/>
            <person name="Wang P."/>
            <person name="Xu J."/>
            <person name="Bruns T."/>
            <person name="Baldrian P."/>
            <person name="Vilgalys R."/>
            <person name="Henrissat B."/>
            <person name="Grigoriev I.V."/>
            <person name="Hibbett D."/>
            <person name="Nagy L.G."/>
            <person name="Martin F.M."/>
        </authorList>
    </citation>
    <scope>NUCLEOTIDE SEQUENCE</scope>
    <source>
        <strain evidence="1">P2</strain>
    </source>
</reference>
<dbReference type="Proteomes" id="UP000886501">
    <property type="component" value="Unassembled WGS sequence"/>
</dbReference>
<proteinExistence type="predicted"/>
<name>A0ACB6Z6Y2_THEGA</name>
<evidence type="ECO:0000313" key="1">
    <source>
        <dbReference type="EMBL" id="KAF9645500.1"/>
    </source>
</evidence>
<dbReference type="EMBL" id="MU118088">
    <property type="protein sequence ID" value="KAF9645500.1"/>
    <property type="molecule type" value="Genomic_DNA"/>
</dbReference>
<accession>A0ACB6Z6Y2</accession>